<dbReference type="EMBL" id="JPDN02000004">
    <property type="protein sequence ID" value="PON29512.1"/>
    <property type="molecule type" value="Genomic_DNA"/>
</dbReference>
<dbReference type="PANTHER" id="PTHR13748:SF31">
    <property type="entry name" value="ZINC-REGULATED GTPASE METALLOPROTEIN ACTIVATOR 1A-RELATED"/>
    <property type="match status" value="1"/>
</dbReference>
<comment type="caution">
    <text evidence="4">The sequence shown here is derived from an EMBL/GenBank/DDBJ whole genome shotgun (WGS) entry which is preliminary data.</text>
</comment>
<evidence type="ECO:0000256" key="1">
    <source>
        <dbReference type="SAM" id="MobiDB-lite"/>
    </source>
</evidence>
<dbReference type="CDD" id="cd03112">
    <property type="entry name" value="CobW-like"/>
    <property type="match status" value="1"/>
</dbReference>
<dbReference type="RefSeq" id="XP_024406447.1">
    <property type="nucleotide sequence ID" value="XM_024548836.1"/>
</dbReference>
<dbReference type="InterPro" id="IPR003495">
    <property type="entry name" value="CobW/HypB/UreG_nucleotide-bd"/>
</dbReference>
<dbReference type="InterPro" id="IPR007282">
    <property type="entry name" value="NOT2/3/5_C"/>
</dbReference>
<sequence length="924" mass="101503">MNFDDDAPPELVDVSGGIQNSGESVNVKVPITIVTGYLGAGKTTLLNYILTAQHGKKIAVIMNAVDIEKSLTVSQGDNRVEEWLEVGNGCLCCSVKDTGVNAIESLMEKKGAFDYILLETTGLADPGNIAPLFWVDDGLGSTIYLDGVVTLVDAKNILYSLDDTKGKIEDHNEHDHHGPLMTTAHVQISHADVIVLNKADLVSEDELRRVRERIESINGAARIHVTQRSEVPELEGFLLDLHAYDQFNVEEAKNKGHSHLDPTISTVSIPVTALRPEQLQDVDRWLRAVLWDHKLPGTETSIEFEIHRSKGRLVFNNGDVKLLQGVREIFEIMDAPNGAEITATEGKIILIGRGVQGIDFSEQRLRLGVQCSCSNGRRRLSEPGPPAGRKRQFCAELERVTTCYATRLVVRPFHAFTSVKIPRRYITSLRPRDPFTAFCRLQHQITMSRPVEKKHKLVRIRVEESPSNMGPGSQSFPGLAYSAVLKGQANPNSSKPTLRPPFPAEFIPQSAQGHSISQNPLIDMHREFPSLSNNSQLPSTTQGSMWSTAGSRNIGGPIQRNQPTQGSSQQGGQDDLFGPPSSRMQPNQGPFRFGAQPSQVQPNSVDDFPPLNRTSNGEIGSERGGNVMSSIGFGPQNPVSSGPMQSGGGNGLLNALTATSRASDVRSPPAIGTPNGPGRQQPQQQLDGKQKFREDGSGKASEVASPTAEGRGSLGVIGSEGPNGRLAERKDSQAADVVDPLAGMAAVDKWGIKGLRTLMNNYPDYHAMIIGMDPSSIGLDLSSPDLISTQMYSVLDDTPPKPTVNTNKFRLPDCYSVTNVQPIETKIQSFNEETLFWIFYSCPLDVKQQMAAVELHSRNWRWHKKLQVWLTKDEHMTPQILSPNHERGYYIVWDTATWRKDRREFTLHYGDLDTSLGQPPPVLS</sequence>
<dbReference type="GO" id="GO:0006355">
    <property type="term" value="P:regulation of DNA-templated transcription"/>
    <property type="evidence" value="ECO:0007669"/>
    <property type="project" value="InterPro"/>
</dbReference>
<dbReference type="AlphaFoldDB" id="A0A2P4ZYY7"/>
<evidence type="ECO:0000313" key="4">
    <source>
        <dbReference type="EMBL" id="PON29512.1"/>
    </source>
</evidence>
<dbReference type="InterPro" id="IPR036627">
    <property type="entry name" value="CobW-likC_sf"/>
</dbReference>
<dbReference type="Gene3D" id="3.30.1220.10">
    <property type="entry name" value="CobW-like, C-terminal domain"/>
    <property type="match status" value="1"/>
</dbReference>
<organism evidence="4 5">
    <name type="scientific">Trichoderma gamsii</name>
    <dbReference type="NCBI Taxonomy" id="398673"/>
    <lineage>
        <taxon>Eukaryota</taxon>
        <taxon>Fungi</taxon>
        <taxon>Dikarya</taxon>
        <taxon>Ascomycota</taxon>
        <taxon>Pezizomycotina</taxon>
        <taxon>Sordariomycetes</taxon>
        <taxon>Hypocreomycetidae</taxon>
        <taxon>Hypocreales</taxon>
        <taxon>Hypocreaceae</taxon>
        <taxon>Trichoderma</taxon>
    </lineage>
</organism>
<dbReference type="InterPro" id="IPR051316">
    <property type="entry name" value="Zinc-reg_GTPase_activator"/>
</dbReference>
<evidence type="ECO:0008006" key="6">
    <source>
        <dbReference type="Google" id="ProtNLM"/>
    </source>
</evidence>
<dbReference type="InterPro" id="IPR038635">
    <property type="entry name" value="CCR4-NOT_su2/3/5_C_sf"/>
</dbReference>
<accession>A0A2P4ZYY7</accession>
<dbReference type="Proteomes" id="UP000054821">
    <property type="component" value="Unassembled WGS sequence"/>
</dbReference>
<feature type="domain" description="CobW/HypB/UreG nucleotide-binding" evidence="2">
    <location>
        <begin position="30"/>
        <end position="223"/>
    </location>
</feature>
<dbReference type="GO" id="GO:0030015">
    <property type="term" value="C:CCR4-NOT core complex"/>
    <property type="evidence" value="ECO:0007669"/>
    <property type="project" value="UniProtKB-ARBA"/>
</dbReference>
<dbReference type="GO" id="GO:0000289">
    <property type="term" value="P:nuclear-transcribed mRNA poly(A) tail shortening"/>
    <property type="evidence" value="ECO:0007669"/>
    <property type="project" value="UniProtKB-ARBA"/>
</dbReference>
<dbReference type="InterPro" id="IPR027417">
    <property type="entry name" value="P-loop_NTPase"/>
</dbReference>
<dbReference type="GO" id="GO:0005737">
    <property type="term" value="C:cytoplasm"/>
    <property type="evidence" value="ECO:0007669"/>
    <property type="project" value="TreeGrafter"/>
</dbReference>
<dbReference type="Gene3D" id="3.40.50.300">
    <property type="entry name" value="P-loop containing nucleotide triphosphate hydrolases"/>
    <property type="match status" value="1"/>
</dbReference>
<dbReference type="GeneID" id="29985988"/>
<dbReference type="STRING" id="398673.A0A2P4ZYY7"/>
<proteinExistence type="predicted"/>
<feature type="compositionally biased region" description="Low complexity" evidence="1">
    <location>
        <begin position="672"/>
        <end position="687"/>
    </location>
</feature>
<feature type="compositionally biased region" description="Polar residues" evidence="1">
    <location>
        <begin position="530"/>
        <end position="551"/>
    </location>
</feature>
<feature type="domain" description="NOT2/NOT3/NOT5 C-terminal" evidence="3">
    <location>
        <begin position="795"/>
        <end position="912"/>
    </location>
</feature>
<feature type="region of interest" description="Disordered" evidence="1">
    <location>
        <begin position="487"/>
        <end position="508"/>
    </location>
</feature>
<dbReference type="SUPFAM" id="SSF52540">
    <property type="entry name" value="P-loop containing nucleoside triphosphate hydrolases"/>
    <property type="match status" value="1"/>
</dbReference>
<dbReference type="PANTHER" id="PTHR13748">
    <property type="entry name" value="COBW-RELATED"/>
    <property type="match status" value="1"/>
</dbReference>
<gene>
    <name evidence="4" type="ORF">TGAM01_v201761</name>
</gene>
<dbReference type="FunFam" id="2.30.30.1020:FF:000007">
    <property type="entry name" value="Putative not2 family protein"/>
    <property type="match status" value="1"/>
</dbReference>
<evidence type="ECO:0000259" key="3">
    <source>
        <dbReference type="Pfam" id="PF04153"/>
    </source>
</evidence>
<dbReference type="Pfam" id="PF04153">
    <property type="entry name" value="NOT2_3_5_C"/>
    <property type="match status" value="1"/>
</dbReference>
<reference evidence="4 5" key="1">
    <citation type="journal article" date="2016" name="Genome Announc.">
        <title>Draft Whole-Genome Sequence of Trichoderma gamsii T6085, a Promising Biocontrol Agent of Fusarium Head Blight on Wheat.</title>
        <authorList>
            <person name="Baroncelli R."/>
            <person name="Zapparata A."/>
            <person name="Piaggeschi G."/>
            <person name="Sarrocco S."/>
            <person name="Vannacci G."/>
        </authorList>
    </citation>
    <scope>NUCLEOTIDE SEQUENCE [LARGE SCALE GENOMIC DNA]</scope>
    <source>
        <strain evidence="4 5">T6085</strain>
    </source>
</reference>
<evidence type="ECO:0000313" key="5">
    <source>
        <dbReference type="Proteomes" id="UP000054821"/>
    </source>
</evidence>
<name>A0A2P4ZYY7_9HYPO</name>
<keyword evidence="5" id="KW-1185">Reference proteome</keyword>
<dbReference type="Gene3D" id="2.30.30.1020">
    <property type="entry name" value="CCR4-NOT complex subunit 2/3/5, C-terminal domain"/>
    <property type="match status" value="1"/>
</dbReference>
<feature type="region of interest" description="Disordered" evidence="1">
    <location>
        <begin position="528"/>
        <end position="732"/>
    </location>
</feature>
<dbReference type="Pfam" id="PF02492">
    <property type="entry name" value="cobW"/>
    <property type="match status" value="1"/>
</dbReference>
<evidence type="ECO:0000259" key="2">
    <source>
        <dbReference type="Pfam" id="PF02492"/>
    </source>
</evidence>
<protein>
    <recommendedName>
        <fullName evidence="6">CobW/HypB/UreG nucleotide-binding domain-containing protein</fullName>
    </recommendedName>
</protein>
<feature type="compositionally biased region" description="Basic and acidic residues" evidence="1">
    <location>
        <begin position="688"/>
        <end position="697"/>
    </location>
</feature>